<dbReference type="RefSeq" id="XP_020068155.1">
    <property type="nucleotide sequence ID" value="XM_020217754.1"/>
</dbReference>
<feature type="region of interest" description="Disordered" evidence="1">
    <location>
        <begin position="1"/>
        <end position="33"/>
    </location>
</feature>
<evidence type="ECO:0000313" key="3">
    <source>
        <dbReference type="Proteomes" id="UP000094389"/>
    </source>
</evidence>
<evidence type="ECO:0000256" key="1">
    <source>
        <dbReference type="SAM" id="MobiDB-lite"/>
    </source>
</evidence>
<proteinExistence type="predicted"/>
<organism evidence="2 3">
    <name type="scientific">Cyberlindnera jadinii (strain ATCC 18201 / CBS 1600 / BCRC 20928 / JCM 3617 / NBRC 0987 / NRRL Y-1542)</name>
    <name type="common">Torula yeast</name>
    <name type="synonym">Candida utilis</name>
    <dbReference type="NCBI Taxonomy" id="983966"/>
    <lineage>
        <taxon>Eukaryota</taxon>
        <taxon>Fungi</taxon>
        <taxon>Dikarya</taxon>
        <taxon>Ascomycota</taxon>
        <taxon>Saccharomycotina</taxon>
        <taxon>Saccharomycetes</taxon>
        <taxon>Phaffomycetales</taxon>
        <taxon>Phaffomycetaceae</taxon>
        <taxon>Cyberlindnera</taxon>
    </lineage>
</organism>
<name>A0A1E4RV40_CYBJN</name>
<dbReference type="GeneID" id="30992150"/>
<evidence type="ECO:0000313" key="2">
    <source>
        <dbReference type="EMBL" id="ODV71116.1"/>
    </source>
</evidence>
<reference evidence="2 3" key="1">
    <citation type="journal article" date="2016" name="Proc. Natl. Acad. Sci. U.S.A.">
        <title>Comparative genomics of biotechnologically important yeasts.</title>
        <authorList>
            <person name="Riley R."/>
            <person name="Haridas S."/>
            <person name="Wolfe K.H."/>
            <person name="Lopes M.R."/>
            <person name="Hittinger C.T."/>
            <person name="Goeker M."/>
            <person name="Salamov A.A."/>
            <person name="Wisecaver J.H."/>
            <person name="Long T.M."/>
            <person name="Calvey C.H."/>
            <person name="Aerts A.L."/>
            <person name="Barry K.W."/>
            <person name="Choi C."/>
            <person name="Clum A."/>
            <person name="Coughlan A.Y."/>
            <person name="Deshpande S."/>
            <person name="Douglass A.P."/>
            <person name="Hanson S.J."/>
            <person name="Klenk H.-P."/>
            <person name="LaButti K.M."/>
            <person name="Lapidus A."/>
            <person name="Lindquist E.A."/>
            <person name="Lipzen A.M."/>
            <person name="Meier-Kolthoff J.P."/>
            <person name="Ohm R.A."/>
            <person name="Otillar R.P."/>
            <person name="Pangilinan J.L."/>
            <person name="Peng Y."/>
            <person name="Rokas A."/>
            <person name="Rosa C.A."/>
            <person name="Scheuner C."/>
            <person name="Sibirny A.A."/>
            <person name="Slot J.C."/>
            <person name="Stielow J.B."/>
            <person name="Sun H."/>
            <person name="Kurtzman C.P."/>
            <person name="Blackwell M."/>
            <person name="Grigoriev I.V."/>
            <person name="Jeffries T.W."/>
        </authorList>
    </citation>
    <scope>NUCLEOTIDE SEQUENCE [LARGE SCALE GENOMIC DNA]</scope>
    <source>
        <strain evidence="3">ATCC 18201 / CBS 1600 / BCRC 20928 / JCM 3617 / NBRC 0987 / NRRL Y-1542</strain>
    </source>
</reference>
<protein>
    <submittedName>
        <fullName evidence="2">Uncharacterized protein</fullName>
    </submittedName>
</protein>
<feature type="compositionally biased region" description="Polar residues" evidence="1">
    <location>
        <begin position="17"/>
        <end position="29"/>
    </location>
</feature>
<keyword evidence="3" id="KW-1185">Reference proteome</keyword>
<sequence length="90" mass="10215">MSDMDNSSPCHGENFTKRTNGHLTNSLSRSYCPPCSPEGTRRFPHHGPSDRSSAHHASFTQLCLYHFTVIFDLRTRFPVLSLNYISCDLL</sequence>
<dbReference type="AlphaFoldDB" id="A0A1E4RV40"/>
<dbReference type="EMBL" id="KV453944">
    <property type="protein sequence ID" value="ODV71116.1"/>
    <property type="molecule type" value="Genomic_DNA"/>
</dbReference>
<gene>
    <name evidence="2" type="ORF">CYBJADRAFT_51782</name>
</gene>
<accession>A0A1E4RV40</accession>
<dbReference type="Proteomes" id="UP000094389">
    <property type="component" value="Unassembled WGS sequence"/>
</dbReference>